<gene>
    <name evidence="1" type="ORF">LSH36_374g04021</name>
</gene>
<protein>
    <submittedName>
        <fullName evidence="1">Uncharacterized protein</fullName>
    </submittedName>
</protein>
<proteinExistence type="predicted"/>
<evidence type="ECO:0000313" key="1">
    <source>
        <dbReference type="EMBL" id="KAK2151155.1"/>
    </source>
</evidence>
<name>A0AAD9JF20_9ANNE</name>
<comment type="caution">
    <text evidence="1">The sequence shown here is derived from an EMBL/GenBank/DDBJ whole genome shotgun (WGS) entry which is preliminary data.</text>
</comment>
<dbReference type="EMBL" id="JAODUP010000374">
    <property type="protein sequence ID" value="KAK2151155.1"/>
    <property type="molecule type" value="Genomic_DNA"/>
</dbReference>
<organism evidence="1 2">
    <name type="scientific">Paralvinella palmiformis</name>
    <dbReference type="NCBI Taxonomy" id="53620"/>
    <lineage>
        <taxon>Eukaryota</taxon>
        <taxon>Metazoa</taxon>
        <taxon>Spiralia</taxon>
        <taxon>Lophotrochozoa</taxon>
        <taxon>Annelida</taxon>
        <taxon>Polychaeta</taxon>
        <taxon>Sedentaria</taxon>
        <taxon>Canalipalpata</taxon>
        <taxon>Terebellida</taxon>
        <taxon>Terebelliformia</taxon>
        <taxon>Alvinellidae</taxon>
        <taxon>Paralvinella</taxon>
    </lineage>
</organism>
<dbReference type="AlphaFoldDB" id="A0AAD9JF20"/>
<keyword evidence="2" id="KW-1185">Reference proteome</keyword>
<accession>A0AAD9JF20</accession>
<reference evidence="1" key="1">
    <citation type="journal article" date="2023" name="Mol. Biol. Evol.">
        <title>Third-Generation Sequencing Reveals the Adaptive Role of the Epigenome in Three Deep-Sea Polychaetes.</title>
        <authorList>
            <person name="Perez M."/>
            <person name="Aroh O."/>
            <person name="Sun Y."/>
            <person name="Lan Y."/>
            <person name="Juniper S.K."/>
            <person name="Young C.R."/>
            <person name="Angers B."/>
            <person name="Qian P.Y."/>
        </authorList>
    </citation>
    <scope>NUCLEOTIDE SEQUENCE</scope>
    <source>
        <strain evidence="1">P08H-3</strain>
    </source>
</reference>
<evidence type="ECO:0000313" key="2">
    <source>
        <dbReference type="Proteomes" id="UP001208570"/>
    </source>
</evidence>
<dbReference type="Proteomes" id="UP001208570">
    <property type="component" value="Unassembled WGS sequence"/>
</dbReference>
<sequence>MARTVKKMQKCTHAYDLRRRMSLRAAHKKKPILVHKTKRCKYLAAAVEEKESSDKMLSIRLGSNRQRSPGQVLSGRKCCVDHLLH</sequence>